<reference evidence="2" key="1">
    <citation type="submission" date="2017-07" db="EMBL/GenBank/DDBJ databases">
        <authorList>
            <person name="Varghese N."/>
            <person name="Submissions S."/>
        </authorList>
    </citation>
    <scope>NUCLEOTIDE SEQUENCE [LARGE SCALE GENOMIC DNA]</scope>
    <source>
        <strain evidence="2">NLAE-zl-C134</strain>
    </source>
</reference>
<gene>
    <name evidence="1" type="ORF">SAMN05216529_103243</name>
</gene>
<evidence type="ECO:0000313" key="2">
    <source>
        <dbReference type="Proteomes" id="UP000254051"/>
    </source>
</evidence>
<keyword evidence="2" id="KW-1185">Reference proteome</keyword>
<proteinExistence type="predicted"/>
<accession>A0A315ZZL5</accession>
<organism evidence="1 2">
    <name type="scientific">Faecalicatena contorta</name>
    <dbReference type="NCBI Taxonomy" id="39482"/>
    <lineage>
        <taxon>Bacteria</taxon>
        <taxon>Bacillati</taxon>
        <taxon>Bacillota</taxon>
        <taxon>Clostridia</taxon>
        <taxon>Lachnospirales</taxon>
        <taxon>Lachnospiraceae</taxon>
        <taxon>Faecalicatena</taxon>
    </lineage>
</organism>
<dbReference type="OrthoDB" id="2086691at2"/>
<dbReference type="RefSeq" id="WP_109709499.1">
    <property type="nucleotide sequence ID" value="NZ_QGDS01000003.1"/>
</dbReference>
<sequence>MEKKIKYPVTALRICIDSLDPGSGEIEGIICGIALECKYPFYGSGELLLLIDNLLDQIGKPQASRKARSFKSTGGQHDSGYKSNPVHYHESEEIAAAKGSLETRDVFFISRLRSTWQGIVKDQEGNSLGRFNSDLEFLDILFYD</sequence>
<evidence type="ECO:0000313" key="1">
    <source>
        <dbReference type="EMBL" id="SUQ13513.1"/>
    </source>
</evidence>
<dbReference type="Proteomes" id="UP000254051">
    <property type="component" value="Unassembled WGS sequence"/>
</dbReference>
<name>A0A315ZZL5_9FIRM</name>
<dbReference type="EMBL" id="UHJJ01000003">
    <property type="protein sequence ID" value="SUQ13513.1"/>
    <property type="molecule type" value="Genomic_DNA"/>
</dbReference>
<protein>
    <submittedName>
        <fullName evidence="1">Uncharacterized protein</fullName>
    </submittedName>
</protein>
<dbReference type="AlphaFoldDB" id="A0A315ZZL5"/>